<comment type="caution">
    <text evidence="3">The sequence shown here is derived from an EMBL/GenBank/DDBJ whole genome shotgun (WGS) entry which is preliminary data.</text>
</comment>
<dbReference type="Pfam" id="PF00188">
    <property type="entry name" value="CAP"/>
    <property type="match status" value="1"/>
</dbReference>
<dbReference type="Proteomes" id="UP001516023">
    <property type="component" value="Unassembled WGS sequence"/>
</dbReference>
<dbReference type="EMBL" id="JABMIG020000025">
    <property type="protein sequence ID" value="KAL3801673.1"/>
    <property type="molecule type" value="Genomic_DNA"/>
</dbReference>
<evidence type="ECO:0000313" key="3">
    <source>
        <dbReference type="EMBL" id="KAL3801673.1"/>
    </source>
</evidence>
<dbReference type="Gene3D" id="3.40.33.10">
    <property type="entry name" value="CAP"/>
    <property type="match status" value="1"/>
</dbReference>
<organism evidence="3 4">
    <name type="scientific">Cyclotella cryptica</name>
    <dbReference type="NCBI Taxonomy" id="29204"/>
    <lineage>
        <taxon>Eukaryota</taxon>
        <taxon>Sar</taxon>
        <taxon>Stramenopiles</taxon>
        <taxon>Ochrophyta</taxon>
        <taxon>Bacillariophyta</taxon>
        <taxon>Coscinodiscophyceae</taxon>
        <taxon>Thalassiosirophycidae</taxon>
        <taxon>Stephanodiscales</taxon>
        <taxon>Stephanodiscaceae</taxon>
        <taxon>Cyclotella</taxon>
    </lineage>
</organism>
<name>A0ABD3QNR3_9STRA</name>
<protein>
    <recommendedName>
        <fullName evidence="2">SCP domain-containing protein</fullName>
    </recommendedName>
</protein>
<evidence type="ECO:0000313" key="4">
    <source>
        <dbReference type="Proteomes" id="UP001516023"/>
    </source>
</evidence>
<evidence type="ECO:0000259" key="2">
    <source>
        <dbReference type="SMART" id="SM00198"/>
    </source>
</evidence>
<keyword evidence="1" id="KW-0732">Signal</keyword>
<dbReference type="SMART" id="SM00198">
    <property type="entry name" value="SCP"/>
    <property type="match status" value="1"/>
</dbReference>
<evidence type="ECO:0000256" key="1">
    <source>
        <dbReference type="SAM" id="SignalP"/>
    </source>
</evidence>
<dbReference type="FunFam" id="3.40.33.10:FF:000061">
    <property type="entry name" value="Uncharacterized protein"/>
    <property type="match status" value="1"/>
</dbReference>
<feature type="chain" id="PRO_5044807199" description="SCP domain-containing protein" evidence="1">
    <location>
        <begin position="20"/>
        <end position="360"/>
    </location>
</feature>
<dbReference type="SUPFAM" id="SSF55797">
    <property type="entry name" value="PR-1-like"/>
    <property type="match status" value="1"/>
</dbReference>
<proteinExistence type="predicted"/>
<feature type="domain" description="SCP" evidence="2">
    <location>
        <begin position="174"/>
        <end position="326"/>
    </location>
</feature>
<dbReference type="AlphaFoldDB" id="A0ABD3QNR3"/>
<dbReference type="InterPro" id="IPR035940">
    <property type="entry name" value="CAP_sf"/>
</dbReference>
<keyword evidence="4" id="KW-1185">Reference proteome</keyword>
<sequence length="360" mass="40602">MKSMLWLPTLIFSVATGEGLRSRKPRRMERNSTSNDNFVIDLADNLNDADVAATDIDTFNVTKRTRSTNGCASDQRQVTVTITTDSFGWETSWLLKGQANGVKKKSPSYESNQTYTHKFCLDIGMYQFIVKDLFNDFGGSYKVSVGNRVAVTGGDFQDVKTYLIDVGQIESVMTERDMLYLEAHNTRRMDWHSRYNTDYVPLKWSQGLKDSSMEYAIKLLDTCTTDTPRHDPNNIYGENLARNKGSGSWGQLYHPDKILNRFVEREVGLPWAKNGHLTNALWRATKYVGCAEAEKSYPVVNARGVSITNTCRVQVCRYAKPGNCSMGKFRTSDGKTDWLKAMLQDDSPCTPACPPEGCFE</sequence>
<accession>A0ABD3QNR3</accession>
<reference evidence="3 4" key="1">
    <citation type="journal article" date="2020" name="G3 (Bethesda)">
        <title>Improved Reference Genome for Cyclotella cryptica CCMP332, a Model for Cell Wall Morphogenesis, Salinity Adaptation, and Lipid Production in Diatoms (Bacillariophyta).</title>
        <authorList>
            <person name="Roberts W.R."/>
            <person name="Downey K.M."/>
            <person name="Ruck E.C."/>
            <person name="Traller J.C."/>
            <person name="Alverson A.J."/>
        </authorList>
    </citation>
    <scope>NUCLEOTIDE SEQUENCE [LARGE SCALE GENOMIC DNA]</scope>
    <source>
        <strain evidence="3 4">CCMP332</strain>
    </source>
</reference>
<dbReference type="PANTHER" id="PTHR10334">
    <property type="entry name" value="CYSTEINE-RICH SECRETORY PROTEIN-RELATED"/>
    <property type="match status" value="1"/>
</dbReference>
<feature type="signal peptide" evidence="1">
    <location>
        <begin position="1"/>
        <end position="19"/>
    </location>
</feature>
<gene>
    <name evidence="3" type="ORF">HJC23_013178</name>
</gene>
<dbReference type="InterPro" id="IPR014044">
    <property type="entry name" value="CAP_dom"/>
</dbReference>
<dbReference type="InterPro" id="IPR001283">
    <property type="entry name" value="CRISP-related"/>
</dbReference>